<gene>
    <name evidence="2" type="ORF">DN051_02205</name>
</gene>
<sequence length="116" mass="12069">MEARQVARDLEEAHQHPGEVGQPQAPGVALGDGESAVLHRLNQQCCVLGPLAQQTQAVRQVGGDPAASAVVLRTGGQRFPAQLDPFGEPTQVAGALVLHATQDTGRCQGSRSPVMS</sequence>
<dbReference type="EMBL" id="CP030073">
    <property type="protein sequence ID" value="AWW35620.1"/>
    <property type="molecule type" value="Genomic_DNA"/>
</dbReference>
<keyword evidence="3" id="KW-1185">Reference proteome</keyword>
<dbReference type="KEGG" id="scad:DN051_02205"/>
<feature type="compositionally biased region" description="Basic and acidic residues" evidence="1">
    <location>
        <begin position="1"/>
        <end position="17"/>
    </location>
</feature>
<evidence type="ECO:0000256" key="1">
    <source>
        <dbReference type="SAM" id="MobiDB-lite"/>
    </source>
</evidence>
<dbReference type="AlphaFoldDB" id="A0A2Z4ISB6"/>
<evidence type="ECO:0000313" key="2">
    <source>
        <dbReference type="EMBL" id="AWW35620.1"/>
    </source>
</evidence>
<evidence type="ECO:0000313" key="3">
    <source>
        <dbReference type="Proteomes" id="UP000249616"/>
    </source>
</evidence>
<proteinExistence type="predicted"/>
<protein>
    <submittedName>
        <fullName evidence="2">Uncharacterized protein</fullName>
    </submittedName>
</protein>
<reference evidence="2 3" key="1">
    <citation type="journal article" date="2019" name="Int. J. Syst. Evol. Microbiol.">
        <title>Streptomyces cadmiisoli sp. nov., a novel actinomycete isolated from cadmium-contaminated soil.</title>
        <authorList>
            <person name="Li K."/>
            <person name="Tang X."/>
            <person name="Zhao J."/>
            <person name="Guo Y."/>
            <person name="Tang Y."/>
            <person name="Gao J."/>
        </authorList>
    </citation>
    <scope>NUCLEOTIDE SEQUENCE [LARGE SCALE GENOMIC DNA]</scope>
    <source>
        <strain evidence="2 3">ZFG47</strain>
    </source>
</reference>
<dbReference type="Proteomes" id="UP000249616">
    <property type="component" value="Chromosome"/>
</dbReference>
<feature type="region of interest" description="Disordered" evidence="1">
    <location>
        <begin position="1"/>
        <end position="31"/>
    </location>
</feature>
<name>A0A2Z4ISB6_9ACTN</name>
<accession>A0A2Z4ISB6</accession>
<organism evidence="2 3">
    <name type="scientific">Streptomyces cadmiisoli</name>
    <dbReference type="NCBI Taxonomy" id="2184053"/>
    <lineage>
        <taxon>Bacteria</taxon>
        <taxon>Bacillati</taxon>
        <taxon>Actinomycetota</taxon>
        <taxon>Actinomycetes</taxon>
        <taxon>Kitasatosporales</taxon>
        <taxon>Streptomycetaceae</taxon>
        <taxon>Streptomyces</taxon>
        <taxon>Streptomyces aurantiacus group</taxon>
    </lineage>
</organism>